<accession>A0A1S4AUY6</accession>
<feature type="region of interest" description="Disordered" evidence="2">
    <location>
        <begin position="1"/>
        <end position="33"/>
    </location>
</feature>
<evidence type="ECO:0000256" key="1">
    <source>
        <dbReference type="ARBA" id="ARBA00010820"/>
    </source>
</evidence>
<dbReference type="PaxDb" id="4097-A0A1S4AUY6"/>
<evidence type="ECO:0000259" key="3">
    <source>
        <dbReference type="Pfam" id="PF04504"/>
    </source>
</evidence>
<feature type="compositionally biased region" description="Acidic residues" evidence="2">
    <location>
        <begin position="493"/>
        <end position="505"/>
    </location>
</feature>
<organism evidence="4">
    <name type="scientific">Nicotiana tabacum</name>
    <name type="common">Common tobacco</name>
    <dbReference type="NCBI Taxonomy" id="4097"/>
    <lineage>
        <taxon>Eukaryota</taxon>
        <taxon>Viridiplantae</taxon>
        <taxon>Streptophyta</taxon>
        <taxon>Embryophyta</taxon>
        <taxon>Tracheophyta</taxon>
        <taxon>Spermatophyta</taxon>
        <taxon>Magnoliopsida</taxon>
        <taxon>eudicotyledons</taxon>
        <taxon>Gunneridae</taxon>
        <taxon>Pentapetalae</taxon>
        <taxon>asterids</taxon>
        <taxon>lamiids</taxon>
        <taxon>Solanales</taxon>
        <taxon>Solanaceae</taxon>
        <taxon>Nicotianoideae</taxon>
        <taxon>Nicotianeae</taxon>
        <taxon>Nicotiana</taxon>
    </lineage>
</organism>
<evidence type="ECO:0000313" key="4">
    <source>
        <dbReference type="RefSeq" id="XP_016480385.1"/>
    </source>
</evidence>
<dbReference type="PANTHER" id="PTHR31662:SF104">
    <property type="entry name" value="LISH DOMAIN-CONTAINING PROTEIN C1711.05-LIKE"/>
    <property type="match status" value="1"/>
</dbReference>
<dbReference type="AlphaFoldDB" id="A0A1S4AUY6"/>
<feature type="compositionally biased region" description="Basic and acidic residues" evidence="2">
    <location>
        <begin position="319"/>
        <end position="328"/>
    </location>
</feature>
<dbReference type="InterPro" id="IPR007592">
    <property type="entry name" value="GEBP"/>
</dbReference>
<dbReference type="GO" id="GO:0006355">
    <property type="term" value="P:regulation of DNA-templated transcription"/>
    <property type="evidence" value="ECO:0007669"/>
    <property type="project" value="InterPro"/>
</dbReference>
<feature type="non-terminal residue" evidence="4">
    <location>
        <position position="548"/>
    </location>
</feature>
<feature type="compositionally biased region" description="Low complexity" evidence="2">
    <location>
        <begin position="357"/>
        <end position="367"/>
    </location>
</feature>
<dbReference type="PANTHER" id="PTHR31662">
    <property type="entry name" value="BNAANNG10740D PROTEIN-RELATED"/>
    <property type="match status" value="1"/>
</dbReference>
<feature type="domain" description="Glabrous enhancer-binding protein-like DBD" evidence="3">
    <location>
        <begin position="33"/>
        <end position="121"/>
    </location>
</feature>
<dbReference type="RefSeq" id="XP_016480385.1">
    <property type="nucleotide sequence ID" value="XM_016624899.1"/>
</dbReference>
<feature type="compositionally biased region" description="Acidic residues" evidence="2">
    <location>
        <begin position="377"/>
        <end position="386"/>
    </location>
</feature>
<dbReference type="STRING" id="4097.A0A1S4AUY6"/>
<sequence>MADDAGSGSGSSSTDQAQNQRTAQKNKSKHTPFSKVWSDEDEVSLLTGIIKFRKEKGLDIQTNMFAFYNYVIDSLMLRATLTQLREKVRALRKKHEKNVSRKKGPKTPHEVELFQLSQKIWMVNVKESEHQKEFVGGKSEIPNTSEPRQPVKQNLLENWMSQQHIPEIEQPKQEIIPKIGLGSQNLLTLLKRIAEDVELVANAMSRSQRQVDGERSDLYFQSTDLLVKFGRLVKEIKAKPEMRHSSELLEQEILKAYLEAKIEHTQLVSNAYNTFIQVDVVVAAPTKPMKKGKREAENEIEKLGSTKKQKKHLAVAQAAEKKKSDAKAQKKKKKKKQETSSCDDSSQPEDEKKLTEAAAPPKKVTPAKNEKLASSSDDSDSSGEDEAPSKKAVATSSKNGLAAKNNDDPSDDSNSEAKKPPANGSAAASKKDESSDESSSEDDSSSSEADEAPAAASKKEESSDDDDDDDEPPSKVVSQSTKAAQAVKKNSDSSEETDYDEDDSDSDKGKAAAVCKKKVPSSADGDDESKDDTSEESDEEEPQKKKIK</sequence>
<dbReference type="KEGG" id="nta:107801553"/>
<reference evidence="4" key="1">
    <citation type="submission" date="2025-08" db="UniProtKB">
        <authorList>
            <consortium name="RefSeq"/>
        </authorList>
    </citation>
    <scope>IDENTIFICATION</scope>
</reference>
<proteinExistence type="inferred from homology"/>
<dbReference type="Pfam" id="PF04504">
    <property type="entry name" value="GeBP-like_DBD"/>
    <property type="match status" value="1"/>
</dbReference>
<feature type="region of interest" description="Disordered" evidence="2">
    <location>
        <begin position="287"/>
        <end position="548"/>
    </location>
</feature>
<feature type="compositionally biased region" description="Basic and acidic residues" evidence="2">
    <location>
        <begin position="294"/>
        <end position="304"/>
    </location>
</feature>
<evidence type="ECO:0000256" key="2">
    <source>
        <dbReference type="SAM" id="MobiDB-lite"/>
    </source>
</evidence>
<comment type="similarity">
    <text evidence="1">Belongs to the GeBP family.</text>
</comment>
<feature type="compositionally biased region" description="Polar residues" evidence="2">
    <location>
        <begin position="14"/>
        <end position="23"/>
    </location>
</feature>
<dbReference type="OrthoDB" id="1281637at2759"/>
<name>A0A1S4AUY6_TOBAC</name>
<dbReference type="GO" id="GO:0005634">
    <property type="term" value="C:nucleus"/>
    <property type="evidence" value="ECO:0000318"/>
    <property type="project" value="GO_Central"/>
</dbReference>
<feature type="compositionally biased region" description="Acidic residues" evidence="2">
    <location>
        <begin position="434"/>
        <end position="451"/>
    </location>
</feature>
<feature type="compositionally biased region" description="Acidic residues" evidence="2">
    <location>
        <begin position="524"/>
        <end position="541"/>
    </location>
</feature>
<feature type="compositionally biased region" description="Acidic residues" evidence="2">
    <location>
        <begin position="462"/>
        <end position="471"/>
    </location>
</feature>
<gene>
    <name evidence="4" type="primary">LOC107801553</name>
</gene>
<protein>
    <submittedName>
        <fullName evidence="4">LisH domain-containing protein C1711.05-like</fullName>
    </submittedName>
</protein>
<dbReference type="InterPro" id="IPR053932">
    <property type="entry name" value="GeBP-like_DBD"/>
</dbReference>